<keyword evidence="1" id="KW-0812">Transmembrane</keyword>
<keyword evidence="1" id="KW-1133">Transmembrane helix</keyword>
<name>A0A2D4JHW0_MICLE</name>
<proteinExistence type="predicted"/>
<organism evidence="2">
    <name type="scientific">Micrurus lemniscatus lemniscatus</name>
    <dbReference type="NCBI Taxonomy" id="129467"/>
    <lineage>
        <taxon>Eukaryota</taxon>
        <taxon>Metazoa</taxon>
        <taxon>Chordata</taxon>
        <taxon>Craniata</taxon>
        <taxon>Vertebrata</taxon>
        <taxon>Euteleostomi</taxon>
        <taxon>Lepidosauria</taxon>
        <taxon>Squamata</taxon>
        <taxon>Bifurcata</taxon>
        <taxon>Unidentata</taxon>
        <taxon>Episquamata</taxon>
        <taxon>Toxicofera</taxon>
        <taxon>Serpentes</taxon>
        <taxon>Colubroidea</taxon>
        <taxon>Elapidae</taxon>
        <taxon>Elapinae</taxon>
        <taxon>Micrurus</taxon>
    </lineage>
</organism>
<protein>
    <submittedName>
        <fullName evidence="2">Uncharacterized protein</fullName>
    </submittedName>
</protein>
<dbReference type="AlphaFoldDB" id="A0A2D4JHW0"/>
<evidence type="ECO:0000256" key="1">
    <source>
        <dbReference type="SAM" id="Phobius"/>
    </source>
</evidence>
<keyword evidence="1" id="KW-0472">Membrane</keyword>
<evidence type="ECO:0000313" key="2">
    <source>
        <dbReference type="EMBL" id="LAA96050.1"/>
    </source>
</evidence>
<feature type="transmembrane region" description="Helical" evidence="1">
    <location>
        <begin position="50"/>
        <end position="83"/>
    </location>
</feature>
<reference evidence="2" key="1">
    <citation type="submission" date="2017-07" db="EMBL/GenBank/DDBJ databases">
        <authorList>
            <person name="Mikheyev A."/>
            <person name="Grau M."/>
        </authorList>
    </citation>
    <scope>NUCLEOTIDE SEQUENCE</scope>
    <source>
        <tissue evidence="2">Venom_gland</tissue>
    </source>
</reference>
<accession>A0A2D4JHW0</accession>
<dbReference type="EMBL" id="IACK01193106">
    <property type="protein sequence ID" value="LAA96050.1"/>
    <property type="molecule type" value="Transcribed_RNA"/>
</dbReference>
<sequence>MICSEEYQATSCRAGIAILCSKWGISGWNHSRLEICCRTLEKKSTMDVQILIYTMIICITNICVSYIVHQLLICHSIGMLYLWQCDGSLPFQKYMEIISIYWNYCSIHQLSKIYFL</sequence>
<reference evidence="2" key="2">
    <citation type="submission" date="2017-11" db="EMBL/GenBank/DDBJ databases">
        <title>Coralsnake Venomics: Analyses of Venom Gland Transcriptomes and Proteomes of Six Brazilian Taxa.</title>
        <authorList>
            <person name="Aird S.D."/>
            <person name="Jorge da Silva N."/>
            <person name="Qiu L."/>
            <person name="Villar-Briones A."/>
            <person name="Aparecida-Saddi V."/>
            <person name="Campos-Telles M.P."/>
            <person name="Grau M."/>
            <person name="Mikheyev A.S."/>
        </authorList>
    </citation>
    <scope>NUCLEOTIDE SEQUENCE</scope>
    <source>
        <tissue evidence="2">Venom_gland</tissue>
    </source>
</reference>